<sequence>MSGNSVSDAKTPSLTEPLQPQPKPQPQTNQPSLGDHGLSVGQGGSRFVDSGPNSVISLGGIKAQTNYYPRFRKSKVSFLLPAEVNKGSTSSDKVESNDKGGEGEKKEELLGAEEEETNLMLKNLDNKKEEVEGRKIFNLRPRKEKKVVNSRTQVNAVRGRVTRQTCKLPEIPTRLRTQTRSRSASNATVFSLALSKKEIESDFLKMTGELPPKKPQRRARSLGTTDSYPSLFALLL</sequence>
<dbReference type="Proteomes" id="UP001497480">
    <property type="component" value="Unassembled WGS sequence"/>
</dbReference>
<dbReference type="AlphaFoldDB" id="A0AAV1Y6T5"/>
<comment type="caution">
    <text evidence="2">The sequence shown here is derived from an EMBL/GenBank/DDBJ whole genome shotgun (WGS) entry which is preliminary data.</text>
</comment>
<proteinExistence type="predicted"/>
<evidence type="ECO:0000313" key="3">
    <source>
        <dbReference type="Proteomes" id="UP001497480"/>
    </source>
</evidence>
<keyword evidence="3" id="KW-1185">Reference proteome</keyword>
<dbReference type="EMBL" id="CAXHTB010000022">
    <property type="protein sequence ID" value="CAL0329490.1"/>
    <property type="molecule type" value="Genomic_DNA"/>
</dbReference>
<evidence type="ECO:0000313" key="2">
    <source>
        <dbReference type="EMBL" id="CAL0329490.1"/>
    </source>
</evidence>
<dbReference type="Pfam" id="PF07797">
    <property type="entry name" value="DUF1639"/>
    <property type="match status" value="1"/>
</dbReference>
<dbReference type="InterPro" id="IPR012438">
    <property type="entry name" value="DUF1639"/>
</dbReference>
<name>A0AAV1Y6T5_LUPLU</name>
<feature type="region of interest" description="Disordered" evidence="1">
    <location>
        <begin position="1"/>
        <end position="62"/>
    </location>
</feature>
<dbReference type="PANTHER" id="PTHR33130">
    <property type="entry name" value="PUTATIVE (DUF1639)-RELATED"/>
    <property type="match status" value="1"/>
</dbReference>
<feature type="compositionally biased region" description="Basic and acidic residues" evidence="1">
    <location>
        <begin position="92"/>
        <end position="109"/>
    </location>
</feature>
<feature type="region of interest" description="Disordered" evidence="1">
    <location>
        <begin position="85"/>
        <end position="110"/>
    </location>
</feature>
<gene>
    <name evidence="2" type="ORF">LLUT_LOCUS30550</name>
</gene>
<evidence type="ECO:0000256" key="1">
    <source>
        <dbReference type="SAM" id="MobiDB-lite"/>
    </source>
</evidence>
<reference evidence="2 3" key="1">
    <citation type="submission" date="2024-03" db="EMBL/GenBank/DDBJ databases">
        <authorList>
            <person name="Martinez-Hernandez J."/>
        </authorList>
    </citation>
    <scope>NUCLEOTIDE SEQUENCE [LARGE SCALE GENOMIC DNA]</scope>
</reference>
<feature type="compositionally biased region" description="Polar residues" evidence="1">
    <location>
        <begin position="1"/>
        <end position="16"/>
    </location>
</feature>
<dbReference type="PANTHER" id="PTHR33130:SF43">
    <property type="entry name" value="OS01G0688600 PROTEIN"/>
    <property type="match status" value="1"/>
</dbReference>
<organism evidence="2 3">
    <name type="scientific">Lupinus luteus</name>
    <name type="common">European yellow lupine</name>
    <dbReference type="NCBI Taxonomy" id="3873"/>
    <lineage>
        <taxon>Eukaryota</taxon>
        <taxon>Viridiplantae</taxon>
        <taxon>Streptophyta</taxon>
        <taxon>Embryophyta</taxon>
        <taxon>Tracheophyta</taxon>
        <taxon>Spermatophyta</taxon>
        <taxon>Magnoliopsida</taxon>
        <taxon>eudicotyledons</taxon>
        <taxon>Gunneridae</taxon>
        <taxon>Pentapetalae</taxon>
        <taxon>rosids</taxon>
        <taxon>fabids</taxon>
        <taxon>Fabales</taxon>
        <taxon>Fabaceae</taxon>
        <taxon>Papilionoideae</taxon>
        <taxon>50 kb inversion clade</taxon>
        <taxon>genistoids sensu lato</taxon>
        <taxon>core genistoids</taxon>
        <taxon>Genisteae</taxon>
        <taxon>Lupinus</taxon>
    </lineage>
</organism>
<protein>
    <submittedName>
        <fullName evidence="2">Uncharacterized protein</fullName>
    </submittedName>
</protein>
<accession>A0AAV1Y6T5</accession>